<feature type="compositionally biased region" description="Polar residues" evidence="1">
    <location>
        <begin position="63"/>
        <end position="78"/>
    </location>
</feature>
<dbReference type="Proteomes" id="UP000277580">
    <property type="component" value="Unassembled WGS sequence"/>
</dbReference>
<protein>
    <submittedName>
        <fullName evidence="2">Uncharacterized protein</fullName>
    </submittedName>
</protein>
<name>A0A3N4L1Q9_9PEZI</name>
<evidence type="ECO:0000313" key="3">
    <source>
        <dbReference type="Proteomes" id="UP000277580"/>
    </source>
</evidence>
<dbReference type="InParanoid" id="A0A3N4L1Q9"/>
<proteinExistence type="predicted"/>
<evidence type="ECO:0000313" key="2">
    <source>
        <dbReference type="EMBL" id="RPB15648.1"/>
    </source>
</evidence>
<gene>
    <name evidence="2" type="ORF">P167DRAFT_409390</name>
</gene>
<reference evidence="2 3" key="1">
    <citation type="journal article" date="2018" name="Nat. Ecol. Evol.">
        <title>Pezizomycetes genomes reveal the molecular basis of ectomycorrhizal truffle lifestyle.</title>
        <authorList>
            <person name="Murat C."/>
            <person name="Payen T."/>
            <person name="Noel B."/>
            <person name="Kuo A."/>
            <person name="Morin E."/>
            <person name="Chen J."/>
            <person name="Kohler A."/>
            <person name="Krizsan K."/>
            <person name="Balestrini R."/>
            <person name="Da Silva C."/>
            <person name="Montanini B."/>
            <person name="Hainaut M."/>
            <person name="Levati E."/>
            <person name="Barry K.W."/>
            <person name="Belfiori B."/>
            <person name="Cichocki N."/>
            <person name="Clum A."/>
            <person name="Dockter R.B."/>
            <person name="Fauchery L."/>
            <person name="Guy J."/>
            <person name="Iotti M."/>
            <person name="Le Tacon F."/>
            <person name="Lindquist E.A."/>
            <person name="Lipzen A."/>
            <person name="Malagnac F."/>
            <person name="Mello A."/>
            <person name="Molinier V."/>
            <person name="Miyauchi S."/>
            <person name="Poulain J."/>
            <person name="Riccioni C."/>
            <person name="Rubini A."/>
            <person name="Sitrit Y."/>
            <person name="Splivallo R."/>
            <person name="Traeger S."/>
            <person name="Wang M."/>
            <person name="Zifcakova L."/>
            <person name="Wipf D."/>
            <person name="Zambonelli A."/>
            <person name="Paolocci F."/>
            <person name="Nowrousian M."/>
            <person name="Ottonello S."/>
            <person name="Baldrian P."/>
            <person name="Spatafora J.W."/>
            <person name="Henrissat B."/>
            <person name="Nagy L.G."/>
            <person name="Aury J.M."/>
            <person name="Wincker P."/>
            <person name="Grigoriev I.V."/>
            <person name="Bonfante P."/>
            <person name="Martin F.M."/>
        </authorList>
    </citation>
    <scope>NUCLEOTIDE SEQUENCE [LARGE SCALE GENOMIC DNA]</scope>
    <source>
        <strain evidence="2 3">CCBAS932</strain>
    </source>
</reference>
<feature type="region of interest" description="Disordered" evidence="1">
    <location>
        <begin position="50"/>
        <end position="82"/>
    </location>
</feature>
<organism evidence="2 3">
    <name type="scientific">Morchella conica CCBAS932</name>
    <dbReference type="NCBI Taxonomy" id="1392247"/>
    <lineage>
        <taxon>Eukaryota</taxon>
        <taxon>Fungi</taxon>
        <taxon>Dikarya</taxon>
        <taxon>Ascomycota</taxon>
        <taxon>Pezizomycotina</taxon>
        <taxon>Pezizomycetes</taxon>
        <taxon>Pezizales</taxon>
        <taxon>Morchellaceae</taxon>
        <taxon>Morchella</taxon>
    </lineage>
</organism>
<accession>A0A3N4L1Q9</accession>
<sequence>MSNRVLTGERDRRGVSMIQVLVSGAVVYAITQNPPPQPLPLLTQAQGLKGNDLKPTNVPIQRPQGNTSTTNPTVNLATRRSERRKRKAYIQIPAIYPCEDHCITSWQPKSQTAKVFPTSERPRIQGGIMKKKE</sequence>
<dbReference type="AlphaFoldDB" id="A0A3N4L1Q9"/>
<keyword evidence="3" id="KW-1185">Reference proteome</keyword>
<dbReference type="EMBL" id="ML119112">
    <property type="protein sequence ID" value="RPB15648.1"/>
    <property type="molecule type" value="Genomic_DNA"/>
</dbReference>
<evidence type="ECO:0000256" key="1">
    <source>
        <dbReference type="SAM" id="MobiDB-lite"/>
    </source>
</evidence>